<protein>
    <recommendedName>
        <fullName evidence="3">DUF2946 domain-containing protein</fullName>
    </recommendedName>
</protein>
<reference evidence="1 2" key="1">
    <citation type="submission" date="2016-10" db="EMBL/GenBank/DDBJ databases">
        <authorList>
            <person name="de Groot N.N."/>
        </authorList>
    </citation>
    <scope>NUCLEOTIDE SEQUENCE [LARGE SCALE GENOMIC DNA]</scope>
    <source>
        <strain evidence="1 2">U95</strain>
    </source>
</reference>
<keyword evidence="2" id="KW-1185">Reference proteome</keyword>
<evidence type="ECO:0008006" key="3">
    <source>
        <dbReference type="Google" id="ProtNLM"/>
    </source>
</evidence>
<dbReference type="AlphaFoldDB" id="A0A1G5RIZ9"/>
<dbReference type="Proteomes" id="UP000198767">
    <property type="component" value="Unassembled WGS sequence"/>
</dbReference>
<name>A0A1G5RIZ9_9RHOB</name>
<dbReference type="OrthoDB" id="7876907at2"/>
<dbReference type="STRING" id="1156985.SAMN04488118_11939"/>
<organism evidence="1 2">
    <name type="scientific">Epibacterium ulvae</name>
    <dbReference type="NCBI Taxonomy" id="1156985"/>
    <lineage>
        <taxon>Bacteria</taxon>
        <taxon>Pseudomonadati</taxon>
        <taxon>Pseudomonadota</taxon>
        <taxon>Alphaproteobacteria</taxon>
        <taxon>Rhodobacterales</taxon>
        <taxon>Roseobacteraceae</taxon>
        <taxon>Epibacterium</taxon>
    </lineage>
</organism>
<proteinExistence type="predicted"/>
<evidence type="ECO:0000313" key="1">
    <source>
        <dbReference type="EMBL" id="SCZ73848.1"/>
    </source>
</evidence>
<dbReference type="RefSeq" id="WP_090221204.1">
    <property type="nucleotide sequence ID" value="NZ_FMWG01000019.1"/>
</dbReference>
<accession>A0A1G5RIZ9</accession>
<dbReference type="EMBL" id="FMWG01000019">
    <property type="protein sequence ID" value="SCZ73848.1"/>
    <property type="molecule type" value="Genomic_DNA"/>
</dbReference>
<evidence type="ECO:0000313" key="2">
    <source>
        <dbReference type="Proteomes" id="UP000198767"/>
    </source>
</evidence>
<gene>
    <name evidence="1" type="ORF">SAMN04488118_11939</name>
</gene>
<sequence>MLHRLSSFLLLIALAVAGMIPAGWMPETGEDGRILLVLCTDDGVVEQWVDLGDDETSDPHSSGDPMEDRSCPFVALNGMAALDGDVSLINPATLLTARWGDQPFTHASAGFYTRYDARGPPAYHSS</sequence>